<evidence type="ECO:0000313" key="3">
    <source>
        <dbReference type="Proteomes" id="UP000035057"/>
    </source>
</evidence>
<dbReference type="Proteomes" id="UP000035057">
    <property type="component" value="Unassembled WGS sequence"/>
</dbReference>
<dbReference type="RefSeq" id="WP_051669148.1">
    <property type="nucleotide sequence ID" value="NZ_ANIE01000009.1"/>
</dbReference>
<proteinExistence type="predicted"/>
<dbReference type="InterPro" id="IPR000719">
    <property type="entry name" value="Prot_kinase_dom"/>
</dbReference>
<dbReference type="CDD" id="cd18808">
    <property type="entry name" value="SF1_C_Upf1"/>
    <property type="match status" value="1"/>
</dbReference>
<dbReference type="InterPro" id="IPR045055">
    <property type="entry name" value="DNA2/NAM7-like"/>
</dbReference>
<dbReference type="EMBL" id="ANIE01000009">
    <property type="protein sequence ID" value="KEF30163.1"/>
    <property type="molecule type" value="Genomic_DNA"/>
</dbReference>
<dbReference type="OrthoDB" id="9757917at2"/>
<name>A0A072MZR1_9GAMM</name>
<dbReference type="Gene3D" id="3.40.50.300">
    <property type="entry name" value="P-loop containing nucleotide triphosphate hydrolases"/>
    <property type="match status" value="2"/>
</dbReference>
<dbReference type="InterPro" id="IPR011009">
    <property type="entry name" value="Kinase-like_dom_sf"/>
</dbReference>
<organism evidence="2 3">
    <name type="scientific">Marinobacter nitratireducens</name>
    <dbReference type="NCBI Taxonomy" id="1137280"/>
    <lineage>
        <taxon>Bacteria</taxon>
        <taxon>Pseudomonadati</taxon>
        <taxon>Pseudomonadota</taxon>
        <taxon>Gammaproteobacteria</taxon>
        <taxon>Pseudomonadales</taxon>
        <taxon>Marinobacteraceae</taxon>
        <taxon>Marinobacter</taxon>
    </lineage>
</organism>
<dbReference type="InterPro" id="IPR027417">
    <property type="entry name" value="P-loop_NTPase"/>
</dbReference>
<keyword evidence="3" id="KW-1185">Reference proteome</keyword>
<dbReference type="SUPFAM" id="SSF52540">
    <property type="entry name" value="P-loop containing nucleoside triphosphate hydrolases"/>
    <property type="match status" value="1"/>
</dbReference>
<accession>A0A072MZR1</accession>
<dbReference type="PROSITE" id="PS50011">
    <property type="entry name" value="PROTEIN_KINASE_DOM"/>
    <property type="match status" value="1"/>
</dbReference>
<dbReference type="GO" id="GO:0005524">
    <property type="term" value="F:ATP binding"/>
    <property type="evidence" value="ECO:0007669"/>
    <property type="project" value="InterPro"/>
</dbReference>
<dbReference type="GO" id="GO:0004386">
    <property type="term" value="F:helicase activity"/>
    <property type="evidence" value="ECO:0007669"/>
    <property type="project" value="InterPro"/>
</dbReference>
<dbReference type="PANTHER" id="PTHR10887:SF495">
    <property type="entry name" value="HELICASE SENATAXIN ISOFORM X1-RELATED"/>
    <property type="match status" value="1"/>
</dbReference>
<reference evidence="2 3" key="1">
    <citation type="submission" date="2012-12" db="EMBL/GenBank/DDBJ databases">
        <title>Genome assembly of Marinobacter sp. AK21.</title>
        <authorList>
            <person name="Khatri I."/>
            <person name="Kumar R."/>
            <person name="Vaidya B."/>
            <person name="Subramanian S."/>
            <person name="Pinnaka A."/>
        </authorList>
    </citation>
    <scope>NUCLEOTIDE SEQUENCE [LARGE SCALE GENOMIC DNA]</scope>
    <source>
        <strain evidence="2 3">AK21</strain>
    </source>
</reference>
<dbReference type="InterPro" id="IPR047187">
    <property type="entry name" value="SF1_C_Upf1"/>
</dbReference>
<sequence length="1683" mass="191108">MSHDKKKMEVKYWEGGLTLHEVRAIEKIAQTFSGANQTQESKPAKLGSLSDLKVLKPGGNAMFPWKGYAGFRLAGAGGEGEFDLVIVTHYNVIIVELKHWNGELTASGDNWYQNGELRERSAVSKTQDKVHLLTSKLAKCGRAFPSFEGHKFDRPKVDFLVVLTGTADASKLPPREQEHVLTLSEFLQLANEGAYNKRFRPHPQANKSLNQDILVFDQIFSEGETKPKSLIVDGYEAIEKIFPPESTDSIYTEFLSKNKNNKNDFALLRRWDFSELNDIGSKTRDERYKIVSHEKEVLSFIRSNDGDLYNACLRSLTNVDPNNITEEFYELFELPHNYSRLNEFVSSFVAKYNEEERATLVKIILNNFASLHDIKIAHRDIGDHSLWLSPGMKMAMSSFMSAYHKPAGTVGERRKAISSGIISIPEEKNSEYNGTEYDRDIYSLGILTWLIMQGKRLNLASIDDAIKNIPDSSEWYASAIRKAISHDPQDRYSNAQEFLIAFSDSQPETEVIELFDSSIVEQYKTEVKLYKTYVEDEEISSNDAKEVYRSGQLLVKIWNNALENDDSRSIFSCKAFFEKVEKIQWLGIDFIPSIRGKGITHKSELYLIQDFIDAPTWDEWATCNVLDETKLEAIRALISHVSFLHESEITHGDIHPGNILVLAEGDELNVYIIDLPDFKLGATEGKNHRYSPEAIHNASAVVRDNYAVIRMACELLGLNWDKLDEENSHPQLLEIIKAEKSDSSGFISLERFSQSLKEIYQSSSESIEELNVQLSRQDFHEAISLLPDNGELFLFYEPSTKNSDSVKVLLSGVDSSWTIFFNPINEAIEGGLVPRKTDDIPPWVRDKSQLALPIKINIEPSDYHTDTSALQSYLLAHETFLIDSKAAIKESTNNREVDEKLSKDIDEQLKKLLADAEYDEESTASIKNEKIATKNIWKAILETETEALPSIEVADEPKPDLRKNELVIPYDSDNEVLDRFSKEDAVIAIKKVDDKEFVVGKVNIDQSTSSEMRIPLSSGKNYPKTGEVLYLRTKRDRASYNRRKKAMERVLNKNSVIPDLASYFEPYIDKPFTDYKNIPTDEQLDRYDQYDEEGNLTVSLNEAQRDAFKTLFSKGPLSLLQGPPGTGKTEFISAFVHYLLTEGNAQHILLVSQSHEAVNTAVERIRKHCTRLESPIDIVRFSNSEASVSQGLKDVYSRNLIESRIQSFIAELRERIHFIQPSLKLEPEYIDAVLNAELGIKRKVKNALRLQADLVDSSDEQLSASLSSSLEALCDQIISELNESYSIEVRQLELGSIAEKVDKHLNSLYGIGPHEYRRVSALLELVNDYRDRLSSNPGSYEEFLARSRTLVCGTCVGMGLGHLGLNQIQYDWVIIDEAARSISSELAIAMQSANRILLVGDHKQLPPLFQEEHKNAILRKLGVPRVEPFQKEVFKSDFEKAFLSPYGKAVGKSLLTQYRMAEPISRLVSDTFYEQPLITGDREIPDFYNDGIDVLKAPVTWLDTSECKFGFDSEDGTSLVNLEEINQILSVLKEIEANADYVEKLASLVSSDEPAIGIICMYGAQKRLLRRKFNELAWRPEFRTLIKIDTVDSYQGKENRIIIVSITRNGKDRKPKFLKEPNRINVAMSRAMDRLLIVGSMQMWNRENASLPLGQVTSYIQNHQNDEYRIVPAKQMVKKGRKR</sequence>
<dbReference type="PATRIC" id="fig|1137280.3.peg.3156"/>
<protein>
    <recommendedName>
        <fullName evidence="1">Protein kinase domain-containing protein</fullName>
    </recommendedName>
</protein>
<dbReference type="InterPro" id="IPR041679">
    <property type="entry name" value="DNA2/NAM7-like_C"/>
</dbReference>
<evidence type="ECO:0000313" key="2">
    <source>
        <dbReference type="EMBL" id="KEF30163.1"/>
    </source>
</evidence>
<dbReference type="InterPro" id="IPR011528">
    <property type="entry name" value="NERD"/>
</dbReference>
<dbReference type="CDD" id="cd17934">
    <property type="entry name" value="DEXXQc_Upf1-like"/>
    <property type="match status" value="1"/>
</dbReference>
<dbReference type="Pfam" id="PF13087">
    <property type="entry name" value="AAA_12"/>
    <property type="match status" value="1"/>
</dbReference>
<dbReference type="SMART" id="SM00220">
    <property type="entry name" value="S_TKc"/>
    <property type="match status" value="1"/>
</dbReference>
<feature type="domain" description="Protein kinase" evidence="1">
    <location>
        <begin position="184"/>
        <end position="503"/>
    </location>
</feature>
<dbReference type="SUPFAM" id="SSF56112">
    <property type="entry name" value="Protein kinase-like (PK-like)"/>
    <property type="match status" value="2"/>
</dbReference>
<gene>
    <name evidence="2" type="ORF">D777_03339</name>
</gene>
<evidence type="ECO:0000259" key="1">
    <source>
        <dbReference type="PROSITE" id="PS50011"/>
    </source>
</evidence>
<dbReference type="GO" id="GO:0004672">
    <property type="term" value="F:protein kinase activity"/>
    <property type="evidence" value="ECO:0007669"/>
    <property type="project" value="InterPro"/>
</dbReference>
<comment type="caution">
    <text evidence="2">The sequence shown here is derived from an EMBL/GenBank/DDBJ whole genome shotgun (WGS) entry which is preliminary data.</text>
</comment>
<dbReference type="Gene3D" id="1.10.510.10">
    <property type="entry name" value="Transferase(Phosphotransferase) domain 1"/>
    <property type="match status" value="2"/>
</dbReference>
<dbReference type="PANTHER" id="PTHR10887">
    <property type="entry name" value="DNA2/NAM7 HELICASE FAMILY"/>
    <property type="match status" value="1"/>
</dbReference>
<dbReference type="STRING" id="1137280.D777_03339"/>
<dbReference type="Pfam" id="PF08378">
    <property type="entry name" value="NERD"/>
    <property type="match status" value="1"/>
</dbReference>
<dbReference type="Pfam" id="PF13086">
    <property type="entry name" value="AAA_11"/>
    <property type="match status" value="1"/>
</dbReference>
<dbReference type="InterPro" id="IPR041677">
    <property type="entry name" value="DNA2/NAM7_AAA_11"/>
</dbReference>